<evidence type="ECO:0000313" key="2">
    <source>
        <dbReference type="Proteomes" id="UP001159370"/>
    </source>
</evidence>
<proteinExistence type="predicted"/>
<dbReference type="Proteomes" id="UP001159370">
    <property type="component" value="Unassembled WGS sequence"/>
</dbReference>
<evidence type="ECO:0000313" key="1">
    <source>
        <dbReference type="EMBL" id="MDH6064721.1"/>
    </source>
</evidence>
<gene>
    <name evidence="1" type="ORF">NWP23_13340</name>
</gene>
<protein>
    <submittedName>
        <fullName evidence="1">Uncharacterized protein</fullName>
    </submittedName>
</protein>
<dbReference type="EMBL" id="JANQDL010000091">
    <property type="protein sequence ID" value="MDH6064721.1"/>
    <property type="molecule type" value="Genomic_DNA"/>
</dbReference>
<dbReference type="RefSeq" id="WP_280700856.1">
    <property type="nucleotide sequence ID" value="NZ_JANQDL010000091.1"/>
</dbReference>
<reference evidence="1 2" key="1">
    <citation type="journal article" date="2023" name="J. Phycol.">
        <title>Chrysosporum ovalisporum is synonymous with the true-branching cyanobacterium Umezakia natans (Nostocales/Aphanizomenonaceae).</title>
        <authorList>
            <person name="McGregor G.B."/>
            <person name="Sendall B.C."/>
            <person name="Niiyama Y."/>
            <person name="Tuji A."/>
            <person name="Willis A."/>
        </authorList>
    </citation>
    <scope>NUCLEOTIDE SEQUENCE [LARGE SCALE GENOMIC DNA]</scope>
    <source>
        <strain evidence="1 2">FSS-62</strain>
    </source>
</reference>
<accession>A0AA43KFM8</accession>
<dbReference type="AlphaFoldDB" id="A0AA43KFM8"/>
<sequence length="561" mass="65845">MSILIANIGTSDLAVKIEDYYFPIKFDRNEPNIKLPPGNSNEAALWSQREAFIEEFLCEELKLNNNASFRDLTHKILENYQQNPDYWHSRLRPGRIWGIIKTAQEKFHVKHVYYFVTDQPPSEVYGYPTDTVNLAKILNIWLQREILDLQITPIIIPQHIKPVEQDTLFNYYYEQLHKISQGQDKILISLKGGTPQMQTALRIQVMALSVDFQAYLEPELDITKVLAGEPSPCKLNAYWLYIRGQKYQAVNQILQRWDFDGSIQLMRSFEGYLQSLVQENVLEASAINDSLIQQVITALNVAVDCLNLDNVKASQDLKRIENKYLRQSSNLHKLVCDDNYNKLLNIYTQCRIYWQLNQIAHFLSRLASFCEESLHDIIRSLGEVKYFDQTGYRDNWYVDKKQVEPQLWQFFEKAEGRKCNNELPYLLQGRFSKRNFIDALIKFRSNLIEKTAWQKITESLDRLDYWIDKRNQIIHSSQGVSLESMEKILEKDRKCKNYKIKYANQACLPTEILTEITNISQQTARIFNKTVSHYVGLNSPYYIYSDVRDWVITQLTQHGLQ</sequence>
<comment type="caution">
    <text evidence="1">The sequence shown here is derived from an EMBL/GenBank/DDBJ whole genome shotgun (WGS) entry which is preliminary data.</text>
</comment>
<organism evidence="1 2">
    <name type="scientific">Umezakia ovalisporum FSS-62</name>
    <dbReference type="NCBI Taxonomy" id="2971776"/>
    <lineage>
        <taxon>Bacteria</taxon>
        <taxon>Bacillati</taxon>
        <taxon>Cyanobacteriota</taxon>
        <taxon>Cyanophyceae</taxon>
        <taxon>Nostocales</taxon>
        <taxon>Nodulariaceae</taxon>
        <taxon>Umezakia</taxon>
    </lineage>
</organism>
<name>A0AA43KFM8_9CYAN</name>